<evidence type="ECO:0000313" key="1">
    <source>
        <dbReference type="EMBL" id="RCR69664.1"/>
    </source>
</evidence>
<dbReference type="Proteomes" id="UP000253383">
    <property type="component" value="Unassembled WGS sequence"/>
</dbReference>
<gene>
    <name evidence="1" type="ORF">DUE52_09960</name>
</gene>
<dbReference type="PANTHER" id="PTHR47381">
    <property type="entry name" value="ALPHA/BETA-HYDROLASES SUPERFAMILY PROTEIN"/>
    <property type="match status" value="1"/>
</dbReference>
<proteinExistence type="predicted"/>
<dbReference type="RefSeq" id="WP_114405858.1">
    <property type="nucleotide sequence ID" value="NZ_QOWE01000007.1"/>
</dbReference>
<dbReference type="OrthoDB" id="3668964at2"/>
<dbReference type="InterPro" id="IPR025890">
    <property type="entry name" value="Abhydrolase_bac"/>
</dbReference>
<dbReference type="InterPro" id="IPR006311">
    <property type="entry name" value="TAT_signal"/>
</dbReference>
<dbReference type="AlphaFoldDB" id="A0A368JSK4"/>
<accession>A0A368JSK4</accession>
<dbReference type="Gene3D" id="3.40.50.1820">
    <property type="entry name" value="alpha/beta hydrolase"/>
    <property type="match status" value="1"/>
</dbReference>
<protein>
    <recommendedName>
        <fullName evidence="3">Dienelactone hydrolase domain-containing protein</fullName>
    </recommendedName>
</protein>
<comment type="caution">
    <text evidence="1">The sequence shown here is derived from an EMBL/GenBank/DDBJ whole genome shotgun (WGS) entry which is preliminary data.</text>
</comment>
<keyword evidence="2" id="KW-1185">Reference proteome</keyword>
<dbReference type="PANTHER" id="PTHR47381:SF3">
    <property type="entry name" value="ALPHA_BETA-HYDROLASES SUPERFAMILY PROTEIN"/>
    <property type="match status" value="1"/>
</dbReference>
<name>A0A368JSK4_9BACT</name>
<evidence type="ECO:0000313" key="2">
    <source>
        <dbReference type="Proteomes" id="UP000253383"/>
    </source>
</evidence>
<sequence>MKHTRRNFMKSQLMGGLGVLSTAGSLPMADGLQPTPPILSAEALRKHYQTCLGGPFAKASPLLPQLRETMPKDGYRIESITYEVEPNDRVPALLLIPESATAQKPAPAIAVWHQHNGEYHLGKSEPAGLAGNPMHHTAVALVREGYVVLCPDALCFEERQDPTGKLKKGDYERFEFLRQVVRGRSMAWKNVLEMRRAVDYLCSRPEVRADRIGCYGHSMGSTHSWLVGPLESRLKCIVGNCCLPSYAAIEHEHLLHCFPNFVPGWLQYGDTPDIAALIAPRVLHLNFGEEDSGSPIDFVRKAIPHIAQAYQKAGAAGNFTAFIEPGQGHVLSDAMWTKAKAVFAQHLQSG</sequence>
<reference evidence="1 2" key="1">
    <citation type="submission" date="2018-07" db="EMBL/GenBank/DDBJ databases">
        <title>Genome analysis of Larkinella rosea.</title>
        <authorList>
            <person name="Zhou Z."/>
            <person name="Wang G."/>
        </authorList>
    </citation>
    <scope>NUCLEOTIDE SEQUENCE [LARGE SCALE GENOMIC DNA]</scope>
    <source>
        <strain evidence="2">zzj9</strain>
    </source>
</reference>
<organism evidence="1 2">
    <name type="scientific">Larkinella punicea</name>
    <dbReference type="NCBI Taxonomy" id="2315727"/>
    <lineage>
        <taxon>Bacteria</taxon>
        <taxon>Pseudomonadati</taxon>
        <taxon>Bacteroidota</taxon>
        <taxon>Cytophagia</taxon>
        <taxon>Cytophagales</taxon>
        <taxon>Spirosomataceae</taxon>
        <taxon>Larkinella</taxon>
    </lineage>
</organism>
<dbReference type="Pfam" id="PF12715">
    <property type="entry name" value="Abhydrolase_7"/>
    <property type="match status" value="1"/>
</dbReference>
<dbReference type="PROSITE" id="PS51318">
    <property type="entry name" value="TAT"/>
    <property type="match status" value="1"/>
</dbReference>
<dbReference type="EMBL" id="QOWE01000007">
    <property type="protein sequence ID" value="RCR69664.1"/>
    <property type="molecule type" value="Genomic_DNA"/>
</dbReference>
<evidence type="ECO:0008006" key="3">
    <source>
        <dbReference type="Google" id="ProtNLM"/>
    </source>
</evidence>
<dbReference type="SUPFAM" id="SSF53474">
    <property type="entry name" value="alpha/beta-Hydrolases"/>
    <property type="match status" value="1"/>
</dbReference>
<dbReference type="InterPro" id="IPR029058">
    <property type="entry name" value="AB_hydrolase_fold"/>
</dbReference>